<sequence>MSIRVKKHSTRAIPMQRGVRQGDVISPKLFTEALEYTFKLMEDLSIMLSDLNESYRRVGLKMNMDKTKIMSNIHVVLTPKLVGNSALEVVDEYTYL</sequence>
<dbReference type="EMBL" id="CAKOGL010000026">
    <property type="protein sequence ID" value="CAH2103437.1"/>
    <property type="molecule type" value="Genomic_DNA"/>
</dbReference>
<keyword evidence="2" id="KW-1185">Reference proteome</keyword>
<protein>
    <recommendedName>
        <fullName evidence="3">Reverse transcriptase</fullName>
    </recommendedName>
</protein>
<evidence type="ECO:0000313" key="1">
    <source>
        <dbReference type="EMBL" id="CAH2103437.1"/>
    </source>
</evidence>
<organism evidence="1 2">
    <name type="scientific">Euphydryas editha</name>
    <name type="common">Edith's checkerspot</name>
    <dbReference type="NCBI Taxonomy" id="104508"/>
    <lineage>
        <taxon>Eukaryota</taxon>
        <taxon>Metazoa</taxon>
        <taxon>Ecdysozoa</taxon>
        <taxon>Arthropoda</taxon>
        <taxon>Hexapoda</taxon>
        <taxon>Insecta</taxon>
        <taxon>Pterygota</taxon>
        <taxon>Neoptera</taxon>
        <taxon>Endopterygota</taxon>
        <taxon>Lepidoptera</taxon>
        <taxon>Glossata</taxon>
        <taxon>Ditrysia</taxon>
        <taxon>Papilionoidea</taxon>
        <taxon>Nymphalidae</taxon>
        <taxon>Nymphalinae</taxon>
        <taxon>Euphydryas</taxon>
    </lineage>
</organism>
<dbReference type="Proteomes" id="UP001153954">
    <property type="component" value="Unassembled WGS sequence"/>
</dbReference>
<accession>A0AAU9UWF4</accession>
<gene>
    <name evidence="1" type="ORF">EEDITHA_LOCUS17949</name>
</gene>
<dbReference type="AlphaFoldDB" id="A0AAU9UWF4"/>
<evidence type="ECO:0008006" key="3">
    <source>
        <dbReference type="Google" id="ProtNLM"/>
    </source>
</evidence>
<reference evidence="1" key="1">
    <citation type="submission" date="2022-03" db="EMBL/GenBank/DDBJ databases">
        <authorList>
            <person name="Tunstrom K."/>
        </authorList>
    </citation>
    <scope>NUCLEOTIDE SEQUENCE</scope>
</reference>
<proteinExistence type="predicted"/>
<evidence type="ECO:0000313" key="2">
    <source>
        <dbReference type="Proteomes" id="UP001153954"/>
    </source>
</evidence>
<name>A0AAU9UWF4_EUPED</name>
<comment type="caution">
    <text evidence="1">The sequence shown here is derived from an EMBL/GenBank/DDBJ whole genome shotgun (WGS) entry which is preliminary data.</text>
</comment>